<name>A0A179GCS3_PURLI</name>
<feature type="chain" id="PRO_5008102528" description="Secreted protein" evidence="1">
    <location>
        <begin position="18"/>
        <end position="84"/>
    </location>
</feature>
<accession>A0A179GCS3</accession>
<evidence type="ECO:0000256" key="1">
    <source>
        <dbReference type="SAM" id="SignalP"/>
    </source>
</evidence>
<evidence type="ECO:0008006" key="4">
    <source>
        <dbReference type="Google" id="ProtNLM"/>
    </source>
</evidence>
<protein>
    <recommendedName>
        <fullName evidence="4">Secreted protein</fullName>
    </recommendedName>
</protein>
<feature type="signal peptide" evidence="1">
    <location>
        <begin position="1"/>
        <end position="17"/>
    </location>
</feature>
<organism evidence="2 3">
    <name type="scientific">Purpureocillium lilacinum</name>
    <name type="common">Paecilomyces lilacinus</name>
    <dbReference type="NCBI Taxonomy" id="33203"/>
    <lineage>
        <taxon>Eukaryota</taxon>
        <taxon>Fungi</taxon>
        <taxon>Dikarya</taxon>
        <taxon>Ascomycota</taxon>
        <taxon>Pezizomycotina</taxon>
        <taxon>Sordariomycetes</taxon>
        <taxon>Hypocreomycetidae</taxon>
        <taxon>Hypocreales</taxon>
        <taxon>Ophiocordycipitaceae</taxon>
        <taxon>Purpureocillium</taxon>
    </lineage>
</organism>
<dbReference type="EMBL" id="LSBH01000008">
    <property type="protein sequence ID" value="OAQ75191.1"/>
    <property type="molecule type" value="Genomic_DNA"/>
</dbReference>
<evidence type="ECO:0000313" key="3">
    <source>
        <dbReference type="Proteomes" id="UP000078240"/>
    </source>
</evidence>
<sequence>MAKLLWVTSLPIRFAATTLPKPPDAQCWTGLDTGPLPSCRLYRRPGRLRSRTLHSETWIYCPISPRRSCSTYISPARRGSALRG</sequence>
<reference evidence="2 3" key="1">
    <citation type="submission" date="2016-01" db="EMBL/GenBank/DDBJ databases">
        <title>Biosynthesis of antibiotic leucinostatins and their inhibition on Phytophthora in bio-control Purpureocillium lilacinum.</title>
        <authorList>
            <person name="Wang G."/>
            <person name="Liu Z."/>
            <person name="Lin R."/>
            <person name="Li E."/>
            <person name="Mao Z."/>
            <person name="Ling J."/>
            <person name="Yin W."/>
            <person name="Xie B."/>
        </authorList>
    </citation>
    <scope>NUCLEOTIDE SEQUENCE [LARGE SCALE GENOMIC DNA]</scope>
    <source>
        <strain evidence="2">PLBJ-1</strain>
    </source>
</reference>
<comment type="caution">
    <text evidence="2">The sequence shown here is derived from an EMBL/GenBank/DDBJ whole genome shotgun (WGS) entry which is preliminary data.</text>
</comment>
<dbReference type="Proteomes" id="UP000078240">
    <property type="component" value="Unassembled WGS sequence"/>
</dbReference>
<proteinExistence type="predicted"/>
<dbReference type="AlphaFoldDB" id="A0A179GCS3"/>
<keyword evidence="1" id="KW-0732">Signal</keyword>
<evidence type="ECO:0000313" key="2">
    <source>
        <dbReference type="EMBL" id="OAQ75191.1"/>
    </source>
</evidence>
<gene>
    <name evidence="2" type="ORF">VFPBJ_09166</name>
</gene>